<dbReference type="KEGG" id="tni:TVNIR_1877"/>
<feature type="transmembrane region" description="Helical" evidence="12">
    <location>
        <begin position="65"/>
        <end position="88"/>
    </location>
</feature>
<dbReference type="PRINTS" id="PR00164">
    <property type="entry name" value="ABC2TRNSPORT"/>
</dbReference>
<dbReference type="EMBL" id="CP003989">
    <property type="protein sequence ID" value="AGA33538.1"/>
    <property type="molecule type" value="Genomic_DNA"/>
</dbReference>
<evidence type="ECO:0000256" key="12">
    <source>
        <dbReference type="RuleBase" id="RU361157"/>
    </source>
</evidence>
<dbReference type="InterPro" id="IPR000412">
    <property type="entry name" value="ABC_2_transport"/>
</dbReference>
<keyword evidence="7" id="KW-0997">Cell inner membrane</keyword>
<evidence type="ECO:0000259" key="13">
    <source>
        <dbReference type="PROSITE" id="PS51012"/>
    </source>
</evidence>
<evidence type="ECO:0000313" key="15">
    <source>
        <dbReference type="Proteomes" id="UP000010809"/>
    </source>
</evidence>
<dbReference type="eggNOG" id="COG0842">
    <property type="taxonomic scope" value="Bacteria"/>
</dbReference>
<dbReference type="PIRSF" id="PIRSF006648">
    <property type="entry name" value="DrrB"/>
    <property type="match status" value="1"/>
</dbReference>
<dbReference type="NCBIfam" id="TIGR01291">
    <property type="entry name" value="nodJ"/>
    <property type="match status" value="1"/>
</dbReference>
<dbReference type="RefSeq" id="WP_015258665.1">
    <property type="nucleotide sequence ID" value="NC_019902.2"/>
</dbReference>
<proteinExistence type="inferred from homology"/>
<sequence>MHNALQPLLLRPSLRFVAVWRRNLRVWRKLIMPSLLGNFGEPVLYLLAFGYGFGRLVGEVEGMSYMVFIASGIICSSAMFTASFEGMYSAYTRMAEQNTWLAMLATPLTLDDIVFAEAVWAATKGLISSGAILIVASLLGLVSDPRALLALPIVFLAGFTFGSLALVVTAFSRSYDFFLYYFTLAVTPMLLLSGVFFPLREFPDWVQHLAFALPLAHVVEVVRPLMTGSWPTQVGLHLAVIAAYGVAALVAATALIRHRLIR</sequence>
<dbReference type="Pfam" id="PF01061">
    <property type="entry name" value="ABC2_membrane"/>
    <property type="match status" value="1"/>
</dbReference>
<dbReference type="InterPro" id="IPR047817">
    <property type="entry name" value="ABC2_TM_bact-type"/>
</dbReference>
<keyword evidence="15" id="KW-1185">Reference proteome</keyword>
<organism evidence="14 15">
    <name type="scientific">Thioalkalivibrio nitratireducens (strain DSM 14787 / UNIQEM 213 / ALEN2)</name>
    <dbReference type="NCBI Taxonomy" id="1255043"/>
    <lineage>
        <taxon>Bacteria</taxon>
        <taxon>Pseudomonadati</taxon>
        <taxon>Pseudomonadota</taxon>
        <taxon>Gammaproteobacteria</taxon>
        <taxon>Chromatiales</taxon>
        <taxon>Ectothiorhodospiraceae</taxon>
        <taxon>Thioalkalivibrio</taxon>
    </lineage>
</organism>
<dbReference type="PANTHER" id="PTHR43229">
    <property type="entry name" value="NODULATION PROTEIN J"/>
    <property type="match status" value="1"/>
</dbReference>
<dbReference type="InterPro" id="IPR005981">
    <property type="entry name" value="ABC_transptNodJ"/>
</dbReference>
<dbReference type="HOGENOM" id="CLU_039483_3_1_6"/>
<evidence type="ECO:0000256" key="5">
    <source>
        <dbReference type="ARBA" id="ARBA00022458"/>
    </source>
</evidence>
<keyword evidence="4 12" id="KW-0813">Transport</keyword>
<comment type="similarity">
    <text evidence="2">Belongs to the ABC-2 integral membrane protein family. Lipooligosaccharide exporter (TC 3.A.1.102) subfamily.</text>
</comment>
<feature type="transmembrane region" description="Helical" evidence="12">
    <location>
        <begin position="149"/>
        <end position="171"/>
    </location>
</feature>
<dbReference type="GO" id="GO:0140359">
    <property type="term" value="F:ABC-type transporter activity"/>
    <property type="evidence" value="ECO:0007669"/>
    <property type="project" value="InterPro"/>
</dbReference>
<dbReference type="PROSITE" id="PS51012">
    <property type="entry name" value="ABC_TM2"/>
    <property type="match status" value="1"/>
</dbReference>
<dbReference type="InterPro" id="IPR051784">
    <property type="entry name" value="Nod_factor_ABC_transporter"/>
</dbReference>
<dbReference type="OrthoDB" id="9778589at2"/>
<feature type="transmembrane region" description="Helical" evidence="12">
    <location>
        <begin position="30"/>
        <end position="53"/>
    </location>
</feature>
<evidence type="ECO:0000256" key="9">
    <source>
        <dbReference type="ARBA" id="ARBA00022989"/>
    </source>
</evidence>
<evidence type="ECO:0000256" key="11">
    <source>
        <dbReference type="ARBA" id="ARBA00025119"/>
    </source>
</evidence>
<keyword evidence="5" id="KW-0536">Nodulation</keyword>
<feature type="domain" description="ABC transmembrane type-2" evidence="13">
    <location>
        <begin position="33"/>
        <end position="259"/>
    </location>
</feature>
<evidence type="ECO:0000256" key="2">
    <source>
        <dbReference type="ARBA" id="ARBA00008394"/>
    </source>
</evidence>
<evidence type="ECO:0000256" key="4">
    <source>
        <dbReference type="ARBA" id="ARBA00022448"/>
    </source>
</evidence>
<evidence type="ECO:0000256" key="10">
    <source>
        <dbReference type="ARBA" id="ARBA00023136"/>
    </source>
</evidence>
<dbReference type="PATRIC" id="fig|1255043.3.peg.1901"/>
<dbReference type="STRING" id="1255043.TVNIR_1877"/>
<dbReference type="Proteomes" id="UP000010809">
    <property type="component" value="Chromosome"/>
</dbReference>
<feature type="transmembrane region" description="Helical" evidence="12">
    <location>
        <begin position="177"/>
        <end position="197"/>
    </location>
</feature>
<feature type="transmembrane region" description="Helical" evidence="12">
    <location>
        <begin position="126"/>
        <end position="142"/>
    </location>
</feature>
<evidence type="ECO:0000256" key="7">
    <source>
        <dbReference type="ARBA" id="ARBA00022519"/>
    </source>
</evidence>
<evidence type="ECO:0000256" key="3">
    <source>
        <dbReference type="ARBA" id="ARBA00011350"/>
    </source>
</evidence>
<comment type="function">
    <text evidence="11">Part of the ABC transporter complex NodIJ involved in the export of the nodulation factors (Nod factors), the bacterial signal molecules that induce symbiosis and subsequent nodulation induction. Nod factors are LCO (lipo-chitin oligosaccharide), a modified beta-1,4-linked N-acetylglucosamine oligosaccharide. This subunit encodes the transporter.</text>
</comment>
<gene>
    <name evidence="14" type="primary">nodJ [H]</name>
    <name evidence="14" type="ordered locus">TVNIR_1877</name>
</gene>
<name>L0DWW5_THIND</name>
<dbReference type="PANTHER" id="PTHR43229:SF2">
    <property type="entry name" value="NODULATION PROTEIN J"/>
    <property type="match status" value="1"/>
</dbReference>
<reference evidence="14" key="1">
    <citation type="submission" date="2015-12" db="EMBL/GenBank/DDBJ databases">
        <authorList>
            <person name="Tikhonova T.V."/>
            <person name="Pavlov A.R."/>
            <person name="Beletsky A.V."/>
            <person name="Mardanov A.V."/>
            <person name="Sorokin D.Y."/>
            <person name="Ravin N.V."/>
            <person name="Popov V.O."/>
        </authorList>
    </citation>
    <scope>NUCLEOTIDE SEQUENCE</scope>
    <source>
        <strain evidence="14">DSM 14787</strain>
    </source>
</reference>
<dbReference type="AlphaFoldDB" id="L0DWW5"/>
<keyword evidence="6 12" id="KW-1003">Cell membrane</keyword>
<dbReference type="GO" id="GO:0043190">
    <property type="term" value="C:ATP-binding cassette (ABC) transporter complex"/>
    <property type="evidence" value="ECO:0007669"/>
    <property type="project" value="InterPro"/>
</dbReference>
<accession>L0DWW5</accession>
<keyword evidence="10 12" id="KW-0472">Membrane</keyword>
<dbReference type="GO" id="GO:0015772">
    <property type="term" value="P:oligosaccharide transport"/>
    <property type="evidence" value="ECO:0007669"/>
    <property type="project" value="InterPro"/>
</dbReference>
<keyword evidence="9 12" id="KW-1133">Transmembrane helix</keyword>
<feature type="transmembrane region" description="Helical" evidence="12">
    <location>
        <begin position="238"/>
        <end position="256"/>
    </location>
</feature>
<evidence type="ECO:0000256" key="1">
    <source>
        <dbReference type="ARBA" id="ARBA00004429"/>
    </source>
</evidence>
<evidence type="ECO:0000256" key="6">
    <source>
        <dbReference type="ARBA" id="ARBA00022475"/>
    </source>
</evidence>
<evidence type="ECO:0000313" key="14">
    <source>
        <dbReference type="EMBL" id="AGA33538.1"/>
    </source>
</evidence>
<evidence type="ECO:0000256" key="8">
    <source>
        <dbReference type="ARBA" id="ARBA00022692"/>
    </source>
</evidence>
<comment type="subunit">
    <text evidence="3">The complex is composed of two ATP-binding proteins (NodI) and two transmembrane proteins (NodJ).</text>
</comment>
<keyword evidence="8 12" id="KW-0812">Transmembrane</keyword>
<protein>
    <recommendedName>
        <fullName evidence="12">Transport permease protein</fullName>
    </recommendedName>
</protein>
<dbReference type="InterPro" id="IPR013525">
    <property type="entry name" value="ABC2_TM"/>
</dbReference>
<comment type="subcellular location">
    <subcellularLocation>
        <location evidence="1 12">Cell inner membrane</location>
        <topology evidence="1 12">Multi-pass membrane protein</topology>
    </subcellularLocation>
</comment>